<dbReference type="OrthoDB" id="9781411at2"/>
<dbReference type="InterPro" id="IPR038770">
    <property type="entry name" value="Na+/solute_symporter_sf"/>
</dbReference>
<dbReference type="GO" id="GO:0006813">
    <property type="term" value="P:potassium ion transport"/>
    <property type="evidence" value="ECO:0007669"/>
    <property type="project" value="UniProtKB-KW"/>
</dbReference>
<comment type="caution">
    <text evidence="12">The sequence shown here is derived from an EMBL/GenBank/DDBJ whole genome shotgun (WGS) entry which is preliminary data.</text>
</comment>
<dbReference type="Gene3D" id="1.20.1530.20">
    <property type="match status" value="1"/>
</dbReference>
<feature type="transmembrane region" description="Helical" evidence="10">
    <location>
        <begin position="162"/>
        <end position="187"/>
    </location>
</feature>
<evidence type="ECO:0000256" key="8">
    <source>
        <dbReference type="ARBA" id="ARBA00023065"/>
    </source>
</evidence>
<evidence type="ECO:0000256" key="2">
    <source>
        <dbReference type="ARBA" id="ARBA00022448"/>
    </source>
</evidence>
<sequence length="573" mass="61043">MESQLHIPYLRETLVFLVAAGLLVPVLQRWLSPVLGYFLIGGLIGPFGLGLLADTWEPVGWFVITDQEGVAALGELGVIFLLFVIGLELSFERLWSMRRLVFGLGSSQILVTGAVIAAIAFAWGNSLATAIILGACLALSSTAIVTAILIEGGRLGTTAGRATFSILLMQDLAVVPILFAVSVMGSLAMENAALGLGMALGEAALTIAVIYGVGRFTLRPLLHLVAQTHSREAFVAIGLLLAVGTAAVTGYAGLSMALGAFLAGLLIAETEFRHQVKVDIEPFKGLMLGLFFLSVGMGIDWRVVLDQPLLILSAALGLIFLKVAINFALCLAWRLPRNRAGEVAIMLGQAGEFGFLVIGLSVTVGLITPAIAQFMLIVVGLTMLATPGLDWLARRAGDWVAPAERLSEGELDSIDDEIEGHIIVAGFGRVGETIASVLDRQHIRYLAIERDPGLARAAQKAGRPVRLGDAARVDVLRECSLDRASALVITIGDEEATEALAREIRRQAPALPIFARARDQGHADRLIDLGASFAVPETIEGSLRLAEVLLRDFGTDEAVIQRRISLERQGEDA</sequence>
<dbReference type="PANTHER" id="PTHR46157">
    <property type="entry name" value="K(+) EFFLUX ANTIPORTER 3, CHLOROPLASTIC"/>
    <property type="match status" value="1"/>
</dbReference>
<dbReference type="PATRIC" id="fig|39960.10.peg.2527"/>
<dbReference type="InterPro" id="IPR006153">
    <property type="entry name" value="Cation/H_exchanger_TM"/>
</dbReference>
<feature type="transmembrane region" description="Helical" evidence="10">
    <location>
        <begin position="69"/>
        <end position="89"/>
    </location>
</feature>
<dbReference type="EMBL" id="JMIX01000006">
    <property type="protein sequence ID" value="KEO93345.1"/>
    <property type="molecule type" value="Genomic_DNA"/>
</dbReference>
<keyword evidence="13" id="KW-1185">Reference proteome</keyword>
<feature type="transmembrane region" description="Helical" evidence="10">
    <location>
        <begin position="101"/>
        <end position="124"/>
    </location>
</feature>
<feature type="transmembrane region" description="Helical" evidence="10">
    <location>
        <begin position="355"/>
        <end position="385"/>
    </location>
</feature>
<evidence type="ECO:0000256" key="3">
    <source>
        <dbReference type="ARBA" id="ARBA00022449"/>
    </source>
</evidence>
<evidence type="ECO:0000256" key="6">
    <source>
        <dbReference type="ARBA" id="ARBA00022958"/>
    </source>
</evidence>
<dbReference type="GO" id="GO:0005886">
    <property type="term" value="C:plasma membrane"/>
    <property type="evidence" value="ECO:0007669"/>
    <property type="project" value="TreeGrafter"/>
</dbReference>
<keyword evidence="8" id="KW-0406">Ion transport</keyword>
<dbReference type="AlphaFoldDB" id="A0A074MKL5"/>
<feature type="transmembrane region" description="Helical" evidence="10">
    <location>
        <begin position="310"/>
        <end position="335"/>
    </location>
</feature>
<evidence type="ECO:0000256" key="4">
    <source>
        <dbReference type="ARBA" id="ARBA00022538"/>
    </source>
</evidence>
<dbReference type="InterPro" id="IPR036291">
    <property type="entry name" value="NAD(P)-bd_dom_sf"/>
</dbReference>
<comment type="subcellular location">
    <subcellularLocation>
        <location evidence="1">Endomembrane system</location>
        <topology evidence="1">Multi-pass membrane protein</topology>
    </subcellularLocation>
</comment>
<evidence type="ECO:0000313" key="13">
    <source>
        <dbReference type="Proteomes" id="UP000027866"/>
    </source>
</evidence>
<name>A0A074MKL5_9SPHN</name>
<accession>A0A074MKL5</accession>
<feature type="transmembrane region" description="Helical" evidence="10">
    <location>
        <begin position="193"/>
        <end position="213"/>
    </location>
</feature>
<feature type="transmembrane region" description="Helical" evidence="10">
    <location>
        <begin position="34"/>
        <end position="53"/>
    </location>
</feature>
<keyword evidence="4" id="KW-0633">Potassium transport</keyword>
<dbReference type="PROSITE" id="PS51201">
    <property type="entry name" value="RCK_N"/>
    <property type="match status" value="1"/>
</dbReference>
<dbReference type="InterPro" id="IPR003148">
    <property type="entry name" value="RCK_N"/>
</dbReference>
<proteinExistence type="predicted"/>
<evidence type="ECO:0000313" key="12">
    <source>
        <dbReference type="EMBL" id="KEO93345.1"/>
    </source>
</evidence>
<dbReference type="KEGG" id="elq:Ga0102493_11272"/>
<protein>
    <recommendedName>
        <fullName evidence="11">RCK N-terminal domain-containing protein</fullName>
    </recommendedName>
</protein>
<keyword evidence="9 10" id="KW-0472">Membrane</keyword>
<dbReference type="GO" id="GO:1902600">
    <property type="term" value="P:proton transmembrane transport"/>
    <property type="evidence" value="ECO:0007669"/>
    <property type="project" value="InterPro"/>
</dbReference>
<dbReference type="Proteomes" id="UP000027866">
    <property type="component" value="Unassembled WGS sequence"/>
</dbReference>
<keyword evidence="7 10" id="KW-1133">Transmembrane helix</keyword>
<dbReference type="FunFam" id="3.40.50.720:FF:000036">
    <property type="entry name" value="Glutathione-regulated potassium-efflux system protein KefB"/>
    <property type="match status" value="1"/>
</dbReference>
<keyword evidence="2" id="KW-0813">Transport</keyword>
<feature type="transmembrane region" description="Helical" evidence="10">
    <location>
        <begin position="6"/>
        <end position="27"/>
    </location>
</feature>
<dbReference type="GO" id="GO:0015297">
    <property type="term" value="F:antiporter activity"/>
    <property type="evidence" value="ECO:0007669"/>
    <property type="project" value="UniProtKB-KW"/>
</dbReference>
<evidence type="ECO:0000259" key="11">
    <source>
        <dbReference type="PROSITE" id="PS51201"/>
    </source>
</evidence>
<feature type="transmembrane region" description="Helical" evidence="10">
    <location>
        <begin position="233"/>
        <end position="266"/>
    </location>
</feature>
<dbReference type="SUPFAM" id="SSF51735">
    <property type="entry name" value="NAD(P)-binding Rossmann-fold domains"/>
    <property type="match status" value="1"/>
</dbReference>
<feature type="transmembrane region" description="Helical" evidence="10">
    <location>
        <begin position="130"/>
        <end position="150"/>
    </location>
</feature>
<evidence type="ECO:0000256" key="10">
    <source>
        <dbReference type="SAM" id="Phobius"/>
    </source>
</evidence>
<dbReference type="RefSeq" id="WP_034903379.1">
    <property type="nucleotide sequence ID" value="NZ_CP017057.1"/>
</dbReference>
<evidence type="ECO:0000256" key="7">
    <source>
        <dbReference type="ARBA" id="ARBA00022989"/>
    </source>
</evidence>
<keyword evidence="6" id="KW-0630">Potassium</keyword>
<organism evidence="12 13">
    <name type="scientific">Erythrobacter litoralis</name>
    <dbReference type="NCBI Taxonomy" id="39960"/>
    <lineage>
        <taxon>Bacteria</taxon>
        <taxon>Pseudomonadati</taxon>
        <taxon>Pseudomonadota</taxon>
        <taxon>Alphaproteobacteria</taxon>
        <taxon>Sphingomonadales</taxon>
        <taxon>Erythrobacteraceae</taxon>
        <taxon>Erythrobacter/Porphyrobacter group</taxon>
        <taxon>Erythrobacter</taxon>
    </lineage>
</organism>
<evidence type="ECO:0000256" key="1">
    <source>
        <dbReference type="ARBA" id="ARBA00004127"/>
    </source>
</evidence>
<feature type="domain" description="RCK N-terminal" evidence="11">
    <location>
        <begin position="419"/>
        <end position="536"/>
    </location>
</feature>
<dbReference type="Pfam" id="PF00999">
    <property type="entry name" value="Na_H_Exchanger"/>
    <property type="match status" value="1"/>
</dbReference>
<gene>
    <name evidence="12" type="ORF">EH32_11535</name>
</gene>
<reference evidence="12 13" key="1">
    <citation type="submission" date="2014-04" db="EMBL/GenBank/DDBJ databases">
        <title>A comprehensive comparison of genomes of Erythrobacter spp. Strains.</title>
        <authorList>
            <person name="Zheng Q."/>
        </authorList>
    </citation>
    <scope>NUCLEOTIDE SEQUENCE [LARGE SCALE GENOMIC DNA]</scope>
    <source>
        <strain evidence="12 13">DSM 8509</strain>
    </source>
</reference>
<dbReference type="GO" id="GO:0012505">
    <property type="term" value="C:endomembrane system"/>
    <property type="evidence" value="ECO:0007669"/>
    <property type="project" value="UniProtKB-SubCell"/>
</dbReference>
<dbReference type="Gene3D" id="3.40.50.720">
    <property type="entry name" value="NAD(P)-binding Rossmann-like Domain"/>
    <property type="match status" value="1"/>
</dbReference>
<keyword evidence="3" id="KW-0050">Antiport</keyword>
<keyword evidence="5 10" id="KW-0812">Transmembrane</keyword>
<dbReference type="Pfam" id="PF02254">
    <property type="entry name" value="TrkA_N"/>
    <property type="match status" value="1"/>
</dbReference>
<evidence type="ECO:0000256" key="9">
    <source>
        <dbReference type="ARBA" id="ARBA00023136"/>
    </source>
</evidence>
<evidence type="ECO:0000256" key="5">
    <source>
        <dbReference type="ARBA" id="ARBA00022692"/>
    </source>
</evidence>
<dbReference type="PANTHER" id="PTHR46157:SF4">
    <property type="entry name" value="K(+) EFFLUX ANTIPORTER 3, CHLOROPLASTIC"/>
    <property type="match status" value="1"/>
</dbReference>